<evidence type="ECO:0000313" key="5">
    <source>
        <dbReference type="Proteomes" id="UP000243006"/>
    </source>
</evidence>
<dbReference type="GO" id="GO:0045944">
    <property type="term" value="P:positive regulation of transcription by RNA polymerase II"/>
    <property type="evidence" value="ECO:0007669"/>
    <property type="project" value="TreeGrafter"/>
</dbReference>
<keyword evidence="3" id="KW-0539">Nucleus</keyword>
<comment type="similarity">
    <text evidence="2">Belongs to the akirin family.</text>
</comment>
<dbReference type="EMBL" id="LVZM01021301">
    <property type="protein sequence ID" value="OUC41548.1"/>
    <property type="molecule type" value="Genomic_DNA"/>
</dbReference>
<dbReference type="GO" id="GO:0000785">
    <property type="term" value="C:chromatin"/>
    <property type="evidence" value="ECO:0007669"/>
    <property type="project" value="TreeGrafter"/>
</dbReference>
<gene>
    <name evidence="4" type="ORF">D917_03268</name>
</gene>
<evidence type="ECO:0000256" key="1">
    <source>
        <dbReference type="ARBA" id="ARBA00004123"/>
    </source>
</evidence>
<dbReference type="InterPro" id="IPR024132">
    <property type="entry name" value="Akirin"/>
</dbReference>
<dbReference type="GO" id="GO:0003712">
    <property type="term" value="F:transcription coregulator activity"/>
    <property type="evidence" value="ECO:0007669"/>
    <property type="project" value="TreeGrafter"/>
</dbReference>
<dbReference type="PANTHER" id="PTHR13293">
    <property type="entry name" value="AKIRIN-RELATED"/>
    <property type="match status" value="1"/>
</dbReference>
<comment type="subcellular location">
    <subcellularLocation>
        <location evidence="1">Nucleus</location>
    </subcellularLocation>
</comment>
<organism evidence="4 5">
    <name type="scientific">Trichinella nativa</name>
    <dbReference type="NCBI Taxonomy" id="6335"/>
    <lineage>
        <taxon>Eukaryota</taxon>
        <taxon>Metazoa</taxon>
        <taxon>Ecdysozoa</taxon>
        <taxon>Nematoda</taxon>
        <taxon>Enoplea</taxon>
        <taxon>Dorylaimia</taxon>
        <taxon>Trichinellida</taxon>
        <taxon>Trichinellidae</taxon>
        <taxon>Trichinella</taxon>
    </lineage>
</organism>
<name>A0A1Y3EEI1_9BILA</name>
<evidence type="ECO:0000256" key="3">
    <source>
        <dbReference type="ARBA" id="ARBA00023242"/>
    </source>
</evidence>
<accession>A0A1Y3EEI1</accession>
<dbReference type="Proteomes" id="UP000243006">
    <property type="component" value="Unassembled WGS sequence"/>
</dbReference>
<dbReference type="GO" id="GO:0045089">
    <property type="term" value="P:positive regulation of innate immune response"/>
    <property type="evidence" value="ECO:0007669"/>
    <property type="project" value="TreeGrafter"/>
</dbReference>
<dbReference type="AlphaFoldDB" id="A0A1Y3EEI1"/>
<protein>
    <recommendedName>
        <fullName evidence="6">Akirin</fullName>
    </recommendedName>
</protein>
<evidence type="ECO:0000256" key="2">
    <source>
        <dbReference type="ARBA" id="ARBA00005625"/>
    </source>
</evidence>
<dbReference type="GO" id="GO:0005634">
    <property type="term" value="C:nucleus"/>
    <property type="evidence" value="ECO:0007669"/>
    <property type="project" value="UniProtKB-SubCell"/>
</dbReference>
<comment type="caution">
    <text evidence="4">The sequence shown here is derived from an EMBL/GenBank/DDBJ whole genome shotgun (WGS) entry which is preliminary data.</text>
</comment>
<evidence type="ECO:0000313" key="4">
    <source>
        <dbReference type="EMBL" id="OUC41548.1"/>
    </source>
</evidence>
<proteinExistence type="inferred from homology"/>
<dbReference type="PANTHER" id="PTHR13293:SF6">
    <property type="entry name" value="AKIRIN-RELATED"/>
    <property type="match status" value="1"/>
</dbReference>
<sequence>MACGATLKRPLDFEHFMSPECAAKRVKRSPSPRNCFEHSGTGIKMIIRDSPRSPTSQLEDILRDEMKNVVDNKVDAEKFPTSKSYLVDGGIINNQQHFSLRQIIFVFKKLLAEHRRLLVAKFEEELTEKLHEQYVNYAMCMRNEIQRYFCEAPSYIS</sequence>
<reference evidence="4 5" key="1">
    <citation type="submission" date="2015-04" db="EMBL/GenBank/DDBJ databases">
        <title>Draft genome of the roundworm Trichinella nativa.</title>
        <authorList>
            <person name="Mitreva M."/>
        </authorList>
    </citation>
    <scope>NUCLEOTIDE SEQUENCE [LARGE SCALE GENOMIC DNA]</scope>
    <source>
        <strain evidence="4 5">ISS45</strain>
    </source>
</reference>
<evidence type="ECO:0008006" key="6">
    <source>
        <dbReference type="Google" id="ProtNLM"/>
    </source>
</evidence>